<sequence length="396" mass="45832">MIAKLKKKATKTQEPPSSIIATTTGNANNASAAQLPHLSLLTRTIQRTRKKNNPTPPEPVTAKEFNIPVQYTLTQKEEQFLYYDSKDDNKTHRTIIFTTESNLTTLGAAEIWQADGTFDAVPRIFSQLYTIHAYIDHQAIPMVYILTTTKTTKLYKTVLQKIQNMSENMNPPKQIICDYEKAFMKAVKKTHPETQITGCFFHLSQCIWHKIQEAGLQVQYSEDSILALNLKMLAALAFVPEKDVIYAFEKLLKTKYYTQNEKKLEPVIDYFEKTWIGLMNRRQERQPPHYEINLWNQYESVKNNTPRTNNSVEGWHGAFNKRAQGHHLPLWKMMDLLKKEQNLTDVKLSQIEAGTISPAKKRKYRQADTRIKNIVDAYTRKQVISYLRGLANNINY</sequence>
<feature type="compositionally biased region" description="Basic residues" evidence="1">
    <location>
        <begin position="1"/>
        <end position="10"/>
    </location>
</feature>
<dbReference type="InterPro" id="IPR018289">
    <property type="entry name" value="MULE_transposase_dom"/>
</dbReference>
<evidence type="ECO:0000256" key="1">
    <source>
        <dbReference type="SAM" id="MobiDB-lite"/>
    </source>
</evidence>
<dbReference type="PANTHER" id="PTHR47160:SF10">
    <property type="entry name" value="MULE TRANSPOSASE DOMAIN-CONTAINING PROTEIN"/>
    <property type="match status" value="1"/>
</dbReference>
<gene>
    <name evidence="3" type="ORF">BBRV_LOCUS60088</name>
</gene>
<organism evidence="3">
    <name type="scientific">Bracon brevicornis</name>
    <dbReference type="NCBI Taxonomy" id="1563983"/>
    <lineage>
        <taxon>Eukaryota</taxon>
        <taxon>Metazoa</taxon>
        <taxon>Ecdysozoa</taxon>
        <taxon>Arthropoda</taxon>
        <taxon>Hexapoda</taxon>
        <taxon>Insecta</taxon>
        <taxon>Pterygota</taxon>
        <taxon>Neoptera</taxon>
        <taxon>Endopterygota</taxon>
        <taxon>Hymenoptera</taxon>
        <taxon>Apocrita</taxon>
        <taxon>Ichneumonoidea</taxon>
        <taxon>Braconidae</taxon>
        <taxon>Braconinae</taxon>
        <taxon>Bracon</taxon>
    </lineage>
</organism>
<dbReference type="EMBL" id="CADCXW020000021">
    <property type="protein sequence ID" value="CAD1554750.1"/>
    <property type="molecule type" value="Genomic_DNA"/>
</dbReference>
<dbReference type="PANTHER" id="PTHR47160">
    <property type="entry name" value="PUTATIVE-RELATED"/>
    <property type="match status" value="1"/>
</dbReference>
<proteinExistence type="predicted"/>
<accession>A0A6V7JV94</accession>
<reference evidence="3" key="1">
    <citation type="submission" date="2020-07" db="EMBL/GenBank/DDBJ databases">
        <authorList>
            <person name="Ferguson B K."/>
        </authorList>
    </citation>
    <scope>NUCLEOTIDE SEQUENCE</scope>
    <source>
        <strain evidence="3">L06</strain>
    </source>
</reference>
<name>A0A6V7JV94_9HYME</name>
<dbReference type="AlphaFoldDB" id="A0A6V7JV94"/>
<feature type="domain" description="MULE transposase" evidence="2">
    <location>
        <begin position="111"/>
        <end position="205"/>
    </location>
</feature>
<protein>
    <recommendedName>
        <fullName evidence="2">MULE transposase domain-containing protein</fullName>
    </recommendedName>
</protein>
<dbReference type="Pfam" id="PF10551">
    <property type="entry name" value="MULE"/>
    <property type="match status" value="1"/>
</dbReference>
<evidence type="ECO:0000259" key="2">
    <source>
        <dbReference type="Pfam" id="PF10551"/>
    </source>
</evidence>
<evidence type="ECO:0000313" key="3">
    <source>
        <dbReference type="EMBL" id="CAD1554750.1"/>
    </source>
</evidence>
<feature type="region of interest" description="Disordered" evidence="1">
    <location>
        <begin position="1"/>
        <end position="28"/>
    </location>
</feature>